<dbReference type="PANTHER" id="PTHR16305:SF28">
    <property type="entry name" value="GUANYLATE CYCLASE DOMAIN-CONTAINING PROTEIN"/>
    <property type="match status" value="1"/>
</dbReference>
<dbReference type="PRINTS" id="PR00038">
    <property type="entry name" value="HTHLUXR"/>
</dbReference>
<evidence type="ECO:0000256" key="1">
    <source>
        <dbReference type="ARBA" id="ARBA00022741"/>
    </source>
</evidence>
<dbReference type="InterPro" id="IPR011990">
    <property type="entry name" value="TPR-like_helical_dom_sf"/>
</dbReference>
<dbReference type="SUPFAM" id="SSF48452">
    <property type="entry name" value="TPR-like"/>
    <property type="match status" value="1"/>
</dbReference>
<keyword evidence="5" id="KW-1185">Reference proteome</keyword>
<dbReference type="Gene3D" id="1.25.40.10">
    <property type="entry name" value="Tetratricopeptide repeat domain"/>
    <property type="match status" value="1"/>
</dbReference>
<sequence length="876" mass="93440">MRTTDGEPTAQDRRLVGRAYELAAVRQALVSGTGSGALLTGEPGVGKSRLLGAALDELEAGGAGVVRITATPSWQDVPFGSVPGFAPPDDAGLAGAFRLAKQGLTEGRPAGPAVVGIDDVNWLDDASAALLERLLTDGVVKVLATVRNNAANTPVVALVRRAGALDRIDVRPLDRAGHDDLVTAVLGGPVSGLALDALWRTTLGNPLFVREALRAAVAERSLQPQEGVWNWRSGGRATPRLYDAVELTVGVLSDEEAAALAFVAYAEPLRPAVLDRLVAPVVAEQLEERGLIRLVDHGAGVLVRLGHPLFGEAIRARTKPLRRRRLLRELVEAMQGDVASVEDRIRVMSWRCEADLPFDLGDVLAAADAALDRGGAALAERLARSIPGPMGAWYLGRAQVAQGRPQDAEPLLATAYARLDAPVLRARAAALRALNLFWGLRQPDVALSLLEEAHRQLPESVHGEMLVAGAGIAVFYKSDVNAAAAVAAALQEPPQEPLLAVALTPLLPFVLVYAGAPRQAAAELADSVLPQPTWPTMRAATQACHIHALVMCGRLEEAAPLAERYYQDAVAHGSPDGAGLLAMMVGICHGDRGRVEQAARWTNEALAVTDARTLFPIRANILGMQAWWAAHQGRAERATQALTAVDELLPADSRSGDYARLAKALLLASTGRPAAAVKILRDLAEQFIGAGVVSSAMEALHLWSRVEPSAEVAAEVRRVAEMSDSPLFSWFAEYADALADADPDRLEALSLAWEQRSYTALALESAVRAWQARPDAEQRASGRLLRRIAKLRDRCDGHWPGWLVEPVAVAGLTRREREICALAAAGLSNAEISVRLVLSVRTVENHLQRAYDKLGIRQRGQLADALHGADARPTPG</sequence>
<organism evidence="4 5">
    <name type="scientific">Dactylosporangium fulvum</name>
    <dbReference type="NCBI Taxonomy" id="53359"/>
    <lineage>
        <taxon>Bacteria</taxon>
        <taxon>Bacillati</taxon>
        <taxon>Actinomycetota</taxon>
        <taxon>Actinomycetes</taxon>
        <taxon>Micromonosporales</taxon>
        <taxon>Micromonosporaceae</taxon>
        <taxon>Dactylosporangium</taxon>
    </lineage>
</organism>
<evidence type="ECO:0000259" key="3">
    <source>
        <dbReference type="PROSITE" id="PS50043"/>
    </source>
</evidence>
<reference evidence="4" key="2">
    <citation type="submission" date="2022-09" db="EMBL/GenBank/DDBJ databases">
        <title>Biosynthetic gene clusters of Dactylosporangioum fulvum.</title>
        <authorList>
            <person name="Caradec T."/>
        </authorList>
    </citation>
    <scope>NUCLEOTIDE SEQUENCE</scope>
    <source>
        <strain evidence="4">NRRL B-16292</strain>
    </source>
</reference>
<keyword evidence="2" id="KW-0067">ATP-binding</keyword>
<dbReference type="Gene3D" id="1.10.10.10">
    <property type="entry name" value="Winged helix-like DNA-binding domain superfamily/Winged helix DNA-binding domain"/>
    <property type="match status" value="1"/>
</dbReference>
<dbReference type="PANTHER" id="PTHR16305">
    <property type="entry name" value="TESTICULAR SOLUBLE ADENYLYL CYCLASE"/>
    <property type="match status" value="1"/>
</dbReference>
<dbReference type="InterPro" id="IPR003593">
    <property type="entry name" value="AAA+_ATPase"/>
</dbReference>
<dbReference type="InterPro" id="IPR041664">
    <property type="entry name" value="AAA_16"/>
</dbReference>
<dbReference type="PROSITE" id="PS00622">
    <property type="entry name" value="HTH_LUXR_1"/>
    <property type="match status" value="1"/>
</dbReference>
<dbReference type="RefSeq" id="WP_259857708.1">
    <property type="nucleotide sequence ID" value="NZ_BAAAST010000001.1"/>
</dbReference>
<dbReference type="InterPro" id="IPR027417">
    <property type="entry name" value="P-loop_NTPase"/>
</dbReference>
<dbReference type="PROSITE" id="PS50043">
    <property type="entry name" value="HTH_LUXR_2"/>
    <property type="match status" value="1"/>
</dbReference>
<dbReference type="SUPFAM" id="SSF52540">
    <property type="entry name" value="P-loop containing nucleoside triphosphate hydrolases"/>
    <property type="match status" value="1"/>
</dbReference>
<evidence type="ECO:0000313" key="4">
    <source>
        <dbReference type="EMBL" id="UWP79950.1"/>
    </source>
</evidence>
<feature type="domain" description="HTH luxR-type" evidence="3">
    <location>
        <begin position="805"/>
        <end position="870"/>
    </location>
</feature>
<gene>
    <name evidence="4" type="ORF">Dfulv_32940</name>
</gene>
<dbReference type="SMART" id="SM00382">
    <property type="entry name" value="AAA"/>
    <property type="match status" value="1"/>
</dbReference>
<dbReference type="EMBL" id="CP073720">
    <property type="protein sequence ID" value="UWP79950.1"/>
    <property type="molecule type" value="Genomic_DNA"/>
</dbReference>
<evidence type="ECO:0000313" key="5">
    <source>
        <dbReference type="Proteomes" id="UP001059617"/>
    </source>
</evidence>
<dbReference type="Proteomes" id="UP001059617">
    <property type="component" value="Chromosome"/>
</dbReference>
<dbReference type="InterPro" id="IPR000792">
    <property type="entry name" value="Tscrpt_reg_LuxR_C"/>
</dbReference>
<accession>A0ABY5VRM8</accession>
<dbReference type="Gene3D" id="3.40.50.300">
    <property type="entry name" value="P-loop containing nucleotide triphosphate hydrolases"/>
    <property type="match status" value="1"/>
</dbReference>
<name>A0ABY5VRM8_9ACTN</name>
<dbReference type="CDD" id="cd06170">
    <property type="entry name" value="LuxR_C_like"/>
    <property type="match status" value="1"/>
</dbReference>
<protein>
    <submittedName>
        <fullName evidence="4">LuxR C-terminal-related transcriptional regulator</fullName>
    </submittedName>
</protein>
<dbReference type="SMART" id="SM00421">
    <property type="entry name" value="HTH_LUXR"/>
    <property type="match status" value="1"/>
</dbReference>
<dbReference type="InterPro" id="IPR016032">
    <property type="entry name" value="Sig_transdc_resp-reg_C-effctor"/>
</dbReference>
<dbReference type="SUPFAM" id="SSF46894">
    <property type="entry name" value="C-terminal effector domain of the bipartite response regulators"/>
    <property type="match status" value="1"/>
</dbReference>
<dbReference type="Pfam" id="PF00196">
    <property type="entry name" value="GerE"/>
    <property type="match status" value="1"/>
</dbReference>
<dbReference type="InterPro" id="IPR036388">
    <property type="entry name" value="WH-like_DNA-bd_sf"/>
</dbReference>
<evidence type="ECO:0000256" key="2">
    <source>
        <dbReference type="ARBA" id="ARBA00022840"/>
    </source>
</evidence>
<dbReference type="CDD" id="cd00009">
    <property type="entry name" value="AAA"/>
    <property type="match status" value="1"/>
</dbReference>
<proteinExistence type="predicted"/>
<keyword evidence="1" id="KW-0547">Nucleotide-binding</keyword>
<dbReference type="Pfam" id="PF13191">
    <property type="entry name" value="AAA_16"/>
    <property type="match status" value="1"/>
</dbReference>
<reference evidence="4" key="1">
    <citation type="submission" date="2021-04" db="EMBL/GenBank/DDBJ databases">
        <authorList>
            <person name="Hartkoorn R.C."/>
            <person name="Beaudoing E."/>
            <person name="Hot D."/>
        </authorList>
    </citation>
    <scope>NUCLEOTIDE SEQUENCE</scope>
    <source>
        <strain evidence="4">NRRL B-16292</strain>
    </source>
</reference>